<evidence type="ECO:0000313" key="3">
    <source>
        <dbReference type="Proteomes" id="UP000799436"/>
    </source>
</evidence>
<keyword evidence="3" id="KW-1185">Reference proteome</keyword>
<dbReference type="OrthoDB" id="2155935at2759"/>
<feature type="compositionally biased region" description="Polar residues" evidence="1">
    <location>
        <begin position="714"/>
        <end position="735"/>
    </location>
</feature>
<name>A0A6G1LLA4_9PEZI</name>
<protein>
    <submittedName>
        <fullName evidence="2">Uncharacterized protein</fullName>
    </submittedName>
</protein>
<dbReference type="EMBL" id="ML995811">
    <property type="protein sequence ID" value="KAF2773349.1"/>
    <property type="molecule type" value="Genomic_DNA"/>
</dbReference>
<feature type="compositionally biased region" description="Polar residues" evidence="1">
    <location>
        <begin position="339"/>
        <end position="358"/>
    </location>
</feature>
<dbReference type="AlphaFoldDB" id="A0A6G1LLA4"/>
<sequence length="1013" mass="109331">MAPGNGKYRVGKGKRKKRNTDYNAGDINSKQDGSRHLPDDQQNPLTRADLSSSPTSTPSAARINKDISSITEQEPSEYTVAASLTQHILSNSNNTANGMEAMRGLGNWLSPSAKPPPTLQQSCNGTLASHLARQHRHAHESSDESWNSVHSSESMNGYDTIDRTQEEIAYAHDADSRGCQMKVVPPENDSYALIEQDLDSMKDFVASQRAKVSPAHDRRAQQDQSFNTNVEMTSAPPLDDHLDIPPHQRILNRSSRRDSPAALLSRQHEQQQLKQQSARHAGLLTDSEPQPRQPPGPADFPLLSDGALRIPQSHVDTRQTSYASAATMTTKGMEGKPSPTGQTSKASSTTPRFAQPTQAAVMRQTLRKDSVKVDSPPSPGKSARAVESKRKSLPEAWTSPVPGGRTHKTTPPAPTNSHVHDGGWDMIEAPQTLRKKGSFMSPTKATTQRTIATLGKKNTQRVSPRVKTALPSVMQADGTCLSKIPVRAPGNPGTIMKPVTSQPPAAPDDRDISHRGTGGAPFASVARTTAKPRRQSAEMLGPIIQRLQDRELFSGRISTKLAGPVPKATTPTAPAWSQARPRARTSTSPPKPAALNDIALKARQGVSSRRAVVPPHLKARMTSAGSTATVSSQATVTSPTAVELTDLSADQGRMPSTLRADVPEFKPIWTPQTYAQQLSLYSWQGVLDEPSPDNAESMPSEVLESIEKLRAFKNNGTRSRGDSAGTSSTDSQPTSKRQEQRWWGKLLSQSPPLNGVQPAQHSGLEGASSGPTTSPNGVPSGQTNRTIIDSDHRHVQWRLEDHDGIERPVSFGRAPVTKSPGVFSTARNGPGVADDQVTGLTPVISPQSDDTGPLPRLPVLPNPTLPSTALGMNQPFAWQINPNTTTQPGQGSVWPQLGMSGTYGWSGGDGKEIRFTGYGPYAEHDPNQSVHMQFFAPNLSKQAQYRGGARSARRPREDEPSPTPKVWPRSMKQWAELAGAQKVPCNKAEVVSSAEIIPMADPNVALCNECKAY</sequence>
<feature type="compositionally biased region" description="Polar residues" evidence="1">
    <location>
        <begin position="222"/>
        <end position="232"/>
    </location>
</feature>
<feature type="region of interest" description="Disordered" evidence="1">
    <location>
        <begin position="943"/>
        <end position="968"/>
    </location>
</feature>
<feature type="compositionally biased region" description="Low complexity" evidence="1">
    <location>
        <begin position="51"/>
        <end position="61"/>
    </location>
</feature>
<reference evidence="2" key="1">
    <citation type="journal article" date="2020" name="Stud. Mycol.">
        <title>101 Dothideomycetes genomes: a test case for predicting lifestyles and emergence of pathogens.</title>
        <authorList>
            <person name="Haridas S."/>
            <person name="Albert R."/>
            <person name="Binder M."/>
            <person name="Bloem J."/>
            <person name="Labutti K."/>
            <person name="Salamov A."/>
            <person name="Andreopoulos B."/>
            <person name="Baker S."/>
            <person name="Barry K."/>
            <person name="Bills G."/>
            <person name="Bluhm B."/>
            <person name="Cannon C."/>
            <person name="Castanera R."/>
            <person name="Culley D."/>
            <person name="Daum C."/>
            <person name="Ezra D."/>
            <person name="Gonzalez J."/>
            <person name="Henrissat B."/>
            <person name="Kuo A."/>
            <person name="Liang C."/>
            <person name="Lipzen A."/>
            <person name="Lutzoni F."/>
            <person name="Magnuson J."/>
            <person name="Mondo S."/>
            <person name="Nolan M."/>
            <person name="Ohm R."/>
            <person name="Pangilinan J."/>
            <person name="Park H.-J."/>
            <person name="Ramirez L."/>
            <person name="Alfaro M."/>
            <person name="Sun H."/>
            <person name="Tritt A."/>
            <person name="Yoshinaga Y."/>
            <person name="Zwiers L.-H."/>
            <person name="Turgeon B."/>
            <person name="Goodwin S."/>
            <person name="Spatafora J."/>
            <person name="Crous P."/>
            <person name="Grigoriev I."/>
        </authorList>
    </citation>
    <scope>NUCLEOTIDE SEQUENCE</scope>
    <source>
        <strain evidence="2">CBS 116005</strain>
    </source>
</reference>
<feature type="compositionally biased region" description="Polar residues" evidence="1">
    <location>
        <begin position="747"/>
        <end position="760"/>
    </location>
</feature>
<feature type="region of interest" description="Disordered" evidence="1">
    <location>
        <begin position="328"/>
        <end position="423"/>
    </location>
</feature>
<feature type="region of interest" description="Disordered" evidence="1">
    <location>
        <begin position="714"/>
        <end position="791"/>
    </location>
</feature>
<feature type="region of interest" description="Disordered" evidence="1">
    <location>
        <begin position="207"/>
        <end position="304"/>
    </location>
</feature>
<feature type="compositionally biased region" description="Low complexity" evidence="1">
    <location>
        <begin position="566"/>
        <end position="575"/>
    </location>
</feature>
<feature type="compositionally biased region" description="Basic residues" evidence="1">
    <location>
        <begin position="9"/>
        <end position="18"/>
    </location>
</feature>
<feature type="region of interest" description="Disordered" evidence="1">
    <location>
        <begin position="561"/>
        <end position="593"/>
    </location>
</feature>
<feature type="region of interest" description="Disordered" evidence="1">
    <location>
        <begin position="491"/>
        <end position="534"/>
    </location>
</feature>
<organism evidence="2 3">
    <name type="scientific">Teratosphaeria nubilosa</name>
    <dbReference type="NCBI Taxonomy" id="161662"/>
    <lineage>
        <taxon>Eukaryota</taxon>
        <taxon>Fungi</taxon>
        <taxon>Dikarya</taxon>
        <taxon>Ascomycota</taxon>
        <taxon>Pezizomycotina</taxon>
        <taxon>Dothideomycetes</taxon>
        <taxon>Dothideomycetidae</taxon>
        <taxon>Mycosphaerellales</taxon>
        <taxon>Teratosphaeriaceae</taxon>
        <taxon>Teratosphaeria</taxon>
    </lineage>
</organism>
<evidence type="ECO:0000313" key="2">
    <source>
        <dbReference type="EMBL" id="KAF2773349.1"/>
    </source>
</evidence>
<feature type="compositionally biased region" description="Polar residues" evidence="1">
    <location>
        <begin position="769"/>
        <end position="787"/>
    </location>
</feature>
<accession>A0A6G1LLA4</accession>
<dbReference type="Proteomes" id="UP000799436">
    <property type="component" value="Unassembled WGS sequence"/>
</dbReference>
<evidence type="ECO:0000256" key="1">
    <source>
        <dbReference type="SAM" id="MobiDB-lite"/>
    </source>
</evidence>
<gene>
    <name evidence="2" type="ORF">EJ03DRAFT_371275</name>
</gene>
<proteinExistence type="predicted"/>
<feature type="region of interest" description="Disordered" evidence="1">
    <location>
        <begin position="1"/>
        <end position="64"/>
    </location>
</feature>
<feature type="compositionally biased region" description="Basic and acidic residues" evidence="1">
    <location>
        <begin position="384"/>
        <end position="393"/>
    </location>
</feature>